<reference evidence="3 4" key="1">
    <citation type="submission" date="2021-02" db="EMBL/GenBank/DDBJ databases">
        <title>Plant Genome Project.</title>
        <authorList>
            <person name="Zhang R.-G."/>
        </authorList>
    </citation>
    <scope>NUCLEOTIDE SEQUENCE [LARGE SCALE GENOMIC DNA]</scope>
    <source>
        <tissue evidence="3">Leaves</tissue>
    </source>
</reference>
<dbReference type="Gene3D" id="1.10.340.30">
    <property type="entry name" value="Hypothetical protein, domain 2"/>
    <property type="match status" value="1"/>
</dbReference>
<feature type="region of interest" description="Disordered" evidence="1">
    <location>
        <begin position="1"/>
        <end position="40"/>
    </location>
</feature>
<dbReference type="SUPFAM" id="SSF48150">
    <property type="entry name" value="DNA-glycosylase"/>
    <property type="match status" value="1"/>
</dbReference>
<dbReference type="SMART" id="SM00478">
    <property type="entry name" value="ENDO3c"/>
    <property type="match status" value="1"/>
</dbReference>
<dbReference type="InterPro" id="IPR011257">
    <property type="entry name" value="DNA_glycosylase"/>
</dbReference>
<dbReference type="InterPro" id="IPR003265">
    <property type="entry name" value="HhH-GPD_domain"/>
</dbReference>
<dbReference type="InterPro" id="IPR023170">
    <property type="entry name" value="HhH_base_excis_C"/>
</dbReference>
<evidence type="ECO:0000259" key="2">
    <source>
        <dbReference type="SMART" id="SM00478"/>
    </source>
</evidence>
<evidence type="ECO:0000256" key="1">
    <source>
        <dbReference type="SAM" id="MobiDB-lite"/>
    </source>
</evidence>
<dbReference type="PANTHER" id="PTHR47203:SF1">
    <property type="entry name" value="HYPOTHETICAL BASE EXCISION DNA REPAIR PROTEIN (EUROFUNG)"/>
    <property type="match status" value="1"/>
</dbReference>
<dbReference type="Proteomes" id="UP000827721">
    <property type="component" value="Unassembled WGS sequence"/>
</dbReference>
<feature type="compositionally biased region" description="Polar residues" evidence="1">
    <location>
        <begin position="13"/>
        <end position="24"/>
    </location>
</feature>
<comment type="caution">
    <text evidence="3">The sequence shown here is derived from an EMBL/GenBank/DDBJ whole genome shotgun (WGS) entry which is preliminary data.</text>
</comment>
<dbReference type="CDD" id="cd00056">
    <property type="entry name" value="ENDO3c"/>
    <property type="match status" value="1"/>
</dbReference>
<accession>A0ABQ8H923</accession>
<name>A0ABQ8H923_9ROSI</name>
<organism evidence="3 4">
    <name type="scientific">Xanthoceras sorbifolium</name>
    <dbReference type="NCBI Taxonomy" id="99658"/>
    <lineage>
        <taxon>Eukaryota</taxon>
        <taxon>Viridiplantae</taxon>
        <taxon>Streptophyta</taxon>
        <taxon>Embryophyta</taxon>
        <taxon>Tracheophyta</taxon>
        <taxon>Spermatophyta</taxon>
        <taxon>Magnoliopsida</taxon>
        <taxon>eudicotyledons</taxon>
        <taxon>Gunneridae</taxon>
        <taxon>Pentapetalae</taxon>
        <taxon>rosids</taxon>
        <taxon>malvids</taxon>
        <taxon>Sapindales</taxon>
        <taxon>Sapindaceae</taxon>
        <taxon>Xanthoceroideae</taxon>
        <taxon>Xanthoceras</taxon>
    </lineage>
</organism>
<feature type="compositionally biased region" description="Basic and acidic residues" evidence="1">
    <location>
        <begin position="26"/>
        <end position="40"/>
    </location>
</feature>
<dbReference type="PANTHER" id="PTHR47203">
    <property type="match status" value="1"/>
</dbReference>
<dbReference type="Gene3D" id="1.10.1670.10">
    <property type="entry name" value="Helix-hairpin-Helix base-excision DNA repair enzymes (C-terminal)"/>
    <property type="match status" value="1"/>
</dbReference>
<dbReference type="EMBL" id="JAFEMO010000013">
    <property type="protein sequence ID" value="KAH7550415.1"/>
    <property type="molecule type" value="Genomic_DNA"/>
</dbReference>
<protein>
    <recommendedName>
        <fullName evidence="2">HhH-GPD domain-containing protein</fullName>
    </recommendedName>
</protein>
<evidence type="ECO:0000313" key="3">
    <source>
        <dbReference type="EMBL" id="KAH7550415.1"/>
    </source>
</evidence>
<gene>
    <name evidence="3" type="ORF">JRO89_XS13G0188000</name>
</gene>
<evidence type="ECO:0000313" key="4">
    <source>
        <dbReference type="Proteomes" id="UP000827721"/>
    </source>
</evidence>
<dbReference type="Pfam" id="PF00730">
    <property type="entry name" value="HhH-GPD"/>
    <property type="match status" value="1"/>
</dbReference>
<feature type="domain" description="HhH-GPD" evidence="2">
    <location>
        <begin position="99"/>
        <end position="256"/>
    </location>
</feature>
<keyword evidence="4" id="KW-1185">Reference proteome</keyword>
<feature type="compositionally biased region" description="Basic residues" evidence="1">
    <location>
        <begin position="1"/>
        <end position="12"/>
    </location>
</feature>
<proteinExistence type="predicted"/>
<sequence length="282" mass="32062">MQKIRKRKRVQHTRSNAVEPQPKTTIKRDPYPTHPRPTPEECRSIRDDLLALHGFPPEFVKYRNQRLKLNSDGGVVKSEQLDDDGECESVLDGLIKTVLSQNTTEVNSLRAFASLKSAFPSWEHVLAAEPKCIENAIRCGGLAPTKASCIKNILKCLFNNRGKLCLEYLRDFSVDEIKAELSRFKGIGPKTVACVLMFQLQQDDFPVDTHVFEIAKAIGWVPAVADRNKTYLHLNQRIPNELKFDLNCLLFTHGKLCRNCIKKGVNQQRKESQDDSCPLLNY</sequence>